<keyword evidence="2" id="KW-0732">Signal</keyword>
<feature type="signal peptide" evidence="2">
    <location>
        <begin position="1"/>
        <end position="32"/>
    </location>
</feature>
<organism evidence="3 4">
    <name type="scientific">Mycena maculata</name>
    <dbReference type="NCBI Taxonomy" id="230809"/>
    <lineage>
        <taxon>Eukaryota</taxon>
        <taxon>Fungi</taxon>
        <taxon>Dikarya</taxon>
        <taxon>Basidiomycota</taxon>
        <taxon>Agaricomycotina</taxon>
        <taxon>Agaricomycetes</taxon>
        <taxon>Agaricomycetidae</taxon>
        <taxon>Agaricales</taxon>
        <taxon>Marasmiineae</taxon>
        <taxon>Mycenaceae</taxon>
        <taxon>Mycena</taxon>
    </lineage>
</organism>
<evidence type="ECO:0000313" key="4">
    <source>
        <dbReference type="Proteomes" id="UP001215280"/>
    </source>
</evidence>
<feature type="region of interest" description="Disordered" evidence="1">
    <location>
        <begin position="78"/>
        <end position="109"/>
    </location>
</feature>
<reference evidence="3" key="1">
    <citation type="submission" date="2023-03" db="EMBL/GenBank/DDBJ databases">
        <title>Massive genome expansion in bonnet fungi (Mycena s.s.) driven by repeated elements and novel gene families across ecological guilds.</title>
        <authorList>
            <consortium name="Lawrence Berkeley National Laboratory"/>
            <person name="Harder C.B."/>
            <person name="Miyauchi S."/>
            <person name="Viragh M."/>
            <person name="Kuo A."/>
            <person name="Thoen E."/>
            <person name="Andreopoulos B."/>
            <person name="Lu D."/>
            <person name="Skrede I."/>
            <person name="Drula E."/>
            <person name="Henrissat B."/>
            <person name="Morin E."/>
            <person name="Kohler A."/>
            <person name="Barry K."/>
            <person name="LaButti K."/>
            <person name="Morin E."/>
            <person name="Salamov A."/>
            <person name="Lipzen A."/>
            <person name="Mereny Z."/>
            <person name="Hegedus B."/>
            <person name="Baldrian P."/>
            <person name="Stursova M."/>
            <person name="Weitz H."/>
            <person name="Taylor A."/>
            <person name="Grigoriev I.V."/>
            <person name="Nagy L.G."/>
            <person name="Martin F."/>
            <person name="Kauserud H."/>
        </authorList>
    </citation>
    <scope>NUCLEOTIDE SEQUENCE</scope>
    <source>
        <strain evidence="3">CBHHK188m</strain>
    </source>
</reference>
<protein>
    <submittedName>
        <fullName evidence="3">Uncharacterized protein</fullName>
    </submittedName>
</protein>
<evidence type="ECO:0000313" key="3">
    <source>
        <dbReference type="EMBL" id="KAJ7745802.1"/>
    </source>
</evidence>
<evidence type="ECO:0000256" key="1">
    <source>
        <dbReference type="SAM" id="MobiDB-lite"/>
    </source>
</evidence>
<feature type="chain" id="PRO_5042114321" evidence="2">
    <location>
        <begin position="33"/>
        <end position="382"/>
    </location>
</feature>
<proteinExistence type="predicted"/>
<sequence length="382" mass="41458">MSAALSAFFKGTLLYIRTFLLRLFVHGPLVETAPVTPYPIAPHLENCIIDIRRDGERVCKEDGDLEQDVLAPPSFVHHASHNDRARTPSGIADPASFPGHESSSSISGKIPAPPLSVITNFVRTPASPLVRHIPHRSQGENIRPVHSQTLPRPSSLKRIPRSSDLTRGSSRSSATSISNPPGASRSRRGSLVWFASGQSVPLVPGSLPYITPLKLESGLPVETVDLAARIRSVFYKPGTDDDGLETVRDIFGRDSVYSLSLPRAHFGIGYLDCVDGFEDDYGRPLSVRSMCYYTSSSSSYDVSFSSPVCLPLHPSESSALAYLHNSSWGSISALSATSSNSSATFSDLLASVERKYPGSDWTDIIQFAGDGEKVCRSELWRP</sequence>
<evidence type="ECO:0000256" key="2">
    <source>
        <dbReference type="SAM" id="SignalP"/>
    </source>
</evidence>
<keyword evidence="4" id="KW-1185">Reference proteome</keyword>
<feature type="compositionally biased region" description="Low complexity" evidence="1">
    <location>
        <begin position="162"/>
        <end position="178"/>
    </location>
</feature>
<dbReference type="AlphaFoldDB" id="A0AAD7N5Z0"/>
<feature type="region of interest" description="Disordered" evidence="1">
    <location>
        <begin position="131"/>
        <end position="186"/>
    </location>
</feature>
<dbReference type="EMBL" id="JARJLG010000101">
    <property type="protein sequence ID" value="KAJ7745802.1"/>
    <property type="molecule type" value="Genomic_DNA"/>
</dbReference>
<comment type="caution">
    <text evidence="3">The sequence shown here is derived from an EMBL/GenBank/DDBJ whole genome shotgun (WGS) entry which is preliminary data.</text>
</comment>
<gene>
    <name evidence="3" type="ORF">DFH07DRAFT_942771</name>
</gene>
<name>A0AAD7N5Z0_9AGAR</name>
<accession>A0AAD7N5Z0</accession>
<dbReference type="Proteomes" id="UP001215280">
    <property type="component" value="Unassembled WGS sequence"/>
</dbReference>